<dbReference type="Proteomes" id="UP001175227">
    <property type="component" value="Unassembled WGS sequence"/>
</dbReference>
<evidence type="ECO:0000256" key="1">
    <source>
        <dbReference type="SAM" id="MobiDB-lite"/>
    </source>
</evidence>
<reference evidence="2" key="1">
    <citation type="submission" date="2023-06" db="EMBL/GenBank/DDBJ databases">
        <authorList>
            <consortium name="Lawrence Berkeley National Laboratory"/>
            <person name="Ahrendt S."/>
            <person name="Sahu N."/>
            <person name="Indic B."/>
            <person name="Wong-Bajracharya J."/>
            <person name="Merenyi Z."/>
            <person name="Ke H.-M."/>
            <person name="Monk M."/>
            <person name="Kocsube S."/>
            <person name="Drula E."/>
            <person name="Lipzen A."/>
            <person name="Balint B."/>
            <person name="Henrissat B."/>
            <person name="Andreopoulos B."/>
            <person name="Martin F.M."/>
            <person name="Harder C.B."/>
            <person name="Rigling D."/>
            <person name="Ford K.L."/>
            <person name="Foster G.D."/>
            <person name="Pangilinan J."/>
            <person name="Papanicolaou A."/>
            <person name="Barry K."/>
            <person name="LaButti K."/>
            <person name="Viragh M."/>
            <person name="Koriabine M."/>
            <person name="Yan M."/>
            <person name="Riley R."/>
            <person name="Champramary S."/>
            <person name="Plett K.L."/>
            <person name="Tsai I.J."/>
            <person name="Slot J."/>
            <person name="Sipos G."/>
            <person name="Plett J."/>
            <person name="Nagy L.G."/>
            <person name="Grigoriev I.V."/>
        </authorList>
    </citation>
    <scope>NUCLEOTIDE SEQUENCE</scope>
    <source>
        <strain evidence="2">ICMP 16352</strain>
    </source>
</reference>
<dbReference type="AlphaFoldDB" id="A0AA39P893"/>
<feature type="region of interest" description="Disordered" evidence="1">
    <location>
        <begin position="1"/>
        <end position="44"/>
    </location>
</feature>
<evidence type="ECO:0000313" key="2">
    <source>
        <dbReference type="EMBL" id="KAK0479274.1"/>
    </source>
</evidence>
<organism evidence="2 3">
    <name type="scientific">Armillaria novae-zelandiae</name>
    <dbReference type="NCBI Taxonomy" id="153914"/>
    <lineage>
        <taxon>Eukaryota</taxon>
        <taxon>Fungi</taxon>
        <taxon>Dikarya</taxon>
        <taxon>Basidiomycota</taxon>
        <taxon>Agaricomycotina</taxon>
        <taxon>Agaricomycetes</taxon>
        <taxon>Agaricomycetidae</taxon>
        <taxon>Agaricales</taxon>
        <taxon>Marasmiineae</taxon>
        <taxon>Physalacriaceae</taxon>
        <taxon>Armillaria</taxon>
    </lineage>
</organism>
<sequence length="106" mass="11320">MTTKPRCSTQISSQPSPKVKRKADSEGSRVKKTKKAAKDSNEPLHETVEHLQIGFSLAGLSITLPNQNSEDGEIGMIASEQGMALFLVPRADTHALLACGCTGTHC</sequence>
<feature type="compositionally biased region" description="Polar residues" evidence="1">
    <location>
        <begin position="1"/>
        <end position="16"/>
    </location>
</feature>
<name>A0AA39P893_9AGAR</name>
<protein>
    <submittedName>
        <fullName evidence="2">Uncharacterized protein</fullName>
    </submittedName>
</protein>
<keyword evidence="3" id="KW-1185">Reference proteome</keyword>
<evidence type="ECO:0000313" key="3">
    <source>
        <dbReference type="Proteomes" id="UP001175227"/>
    </source>
</evidence>
<comment type="caution">
    <text evidence="2">The sequence shown here is derived from an EMBL/GenBank/DDBJ whole genome shotgun (WGS) entry which is preliminary data.</text>
</comment>
<accession>A0AA39P893</accession>
<gene>
    <name evidence="2" type="ORF">IW261DRAFT_1626791</name>
</gene>
<proteinExistence type="predicted"/>
<dbReference type="EMBL" id="JAUEPR010000012">
    <property type="protein sequence ID" value="KAK0479274.1"/>
    <property type="molecule type" value="Genomic_DNA"/>
</dbReference>